<evidence type="ECO:0000313" key="2">
    <source>
        <dbReference type="EMBL" id="KAK0174215.1"/>
    </source>
</evidence>
<reference evidence="2" key="2">
    <citation type="submission" date="2023-03" db="EMBL/GenBank/DDBJ databases">
        <authorList>
            <person name="Inwood S.N."/>
            <person name="Skelly J.G."/>
            <person name="Guhlin J."/>
            <person name="Harrop T.W.R."/>
            <person name="Goldson S.G."/>
            <person name="Dearden P.K."/>
        </authorList>
    </citation>
    <scope>NUCLEOTIDE SEQUENCE</scope>
    <source>
        <strain evidence="2">Irish</strain>
        <tissue evidence="2">Whole body</tissue>
    </source>
</reference>
<dbReference type="EMBL" id="JAQQBS010000002">
    <property type="protein sequence ID" value="KAK0174215.1"/>
    <property type="molecule type" value="Genomic_DNA"/>
</dbReference>
<name>A0AA39FRM0_9HYME</name>
<proteinExistence type="predicted"/>
<evidence type="ECO:0000313" key="3">
    <source>
        <dbReference type="Proteomes" id="UP001168990"/>
    </source>
</evidence>
<gene>
    <name evidence="2" type="ORF">PV328_007324</name>
</gene>
<evidence type="ECO:0000256" key="1">
    <source>
        <dbReference type="SAM" id="SignalP"/>
    </source>
</evidence>
<comment type="caution">
    <text evidence="2">The sequence shown here is derived from an EMBL/GenBank/DDBJ whole genome shotgun (WGS) entry which is preliminary data.</text>
</comment>
<organism evidence="2 3">
    <name type="scientific">Microctonus aethiopoides</name>
    <dbReference type="NCBI Taxonomy" id="144406"/>
    <lineage>
        <taxon>Eukaryota</taxon>
        <taxon>Metazoa</taxon>
        <taxon>Ecdysozoa</taxon>
        <taxon>Arthropoda</taxon>
        <taxon>Hexapoda</taxon>
        <taxon>Insecta</taxon>
        <taxon>Pterygota</taxon>
        <taxon>Neoptera</taxon>
        <taxon>Endopterygota</taxon>
        <taxon>Hymenoptera</taxon>
        <taxon>Apocrita</taxon>
        <taxon>Ichneumonoidea</taxon>
        <taxon>Braconidae</taxon>
        <taxon>Euphorinae</taxon>
        <taxon>Microctonus</taxon>
    </lineage>
</organism>
<dbReference type="Proteomes" id="UP001168990">
    <property type="component" value="Unassembled WGS sequence"/>
</dbReference>
<keyword evidence="3" id="KW-1185">Reference proteome</keyword>
<accession>A0AA39FRM0</accession>
<keyword evidence="1" id="KW-0732">Signal</keyword>
<reference evidence="2" key="1">
    <citation type="journal article" date="2023" name="bioRxiv">
        <title>Scaffold-level genome assemblies of two parasitoid biocontrol wasps reveal the parthenogenesis mechanism and an associated novel virus.</title>
        <authorList>
            <person name="Inwood S."/>
            <person name="Skelly J."/>
            <person name="Guhlin J."/>
            <person name="Harrop T."/>
            <person name="Goldson S."/>
            <person name="Dearden P."/>
        </authorList>
    </citation>
    <scope>NUCLEOTIDE SEQUENCE</scope>
    <source>
        <strain evidence="2">Irish</strain>
        <tissue evidence="2">Whole body</tissue>
    </source>
</reference>
<feature type="chain" id="PRO_5041369598" evidence="1">
    <location>
        <begin position="17"/>
        <end position="162"/>
    </location>
</feature>
<sequence length="162" mass="18037">MKLVLFLITLISSSQSQTLNANWVDNLMGSINQLNRNIQSNVQILNRQIQNTVKQSMIDAGMNKQNFAYRLHKIRAPISMSSMSNGQTVILNSGTGGSQFISSGYDTKGVPYYRAIEQAIVNNVLKHIERIYNSTTDKFDIIGYTLDLADPKSKPIPIGKAK</sequence>
<feature type="signal peptide" evidence="1">
    <location>
        <begin position="1"/>
        <end position="16"/>
    </location>
</feature>
<protein>
    <submittedName>
        <fullName evidence="2">Uncharacterized protein</fullName>
    </submittedName>
</protein>
<dbReference type="AlphaFoldDB" id="A0AA39FRM0"/>